<evidence type="ECO:0000256" key="2">
    <source>
        <dbReference type="ARBA" id="ARBA00022801"/>
    </source>
</evidence>
<dbReference type="GO" id="GO:0004553">
    <property type="term" value="F:hydrolase activity, hydrolyzing O-glycosyl compounds"/>
    <property type="evidence" value="ECO:0007669"/>
    <property type="project" value="InterPro"/>
</dbReference>
<evidence type="ECO:0000256" key="3">
    <source>
        <dbReference type="ARBA" id="ARBA00023295"/>
    </source>
</evidence>
<dbReference type="OrthoDB" id="192832at2759"/>
<dbReference type="Pfam" id="PF26113">
    <property type="entry name" value="GH16_XgeA"/>
    <property type="match status" value="1"/>
</dbReference>
<dbReference type="EMBL" id="ML213514">
    <property type="protein sequence ID" value="TFK50003.1"/>
    <property type="molecule type" value="Genomic_DNA"/>
</dbReference>
<dbReference type="InterPro" id="IPR013320">
    <property type="entry name" value="ConA-like_dom_sf"/>
</dbReference>
<evidence type="ECO:0000313" key="7">
    <source>
        <dbReference type="Proteomes" id="UP000305948"/>
    </source>
</evidence>
<dbReference type="AlphaFoldDB" id="A0A5C3MYK3"/>
<comment type="similarity">
    <text evidence="1">Belongs to the glycosyl hydrolase 16 family.</text>
</comment>
<name>A0A5C3MYK3_9AGAM</name>
<dbReference type="PANTHER" id="PTHR10963:SF24">
    <property type="entry name" value="GLYCOSIDASE C21B10.07-RELATED"/>
    <property type="match status" value="1"/>
</dbReference>
<dbReference type="FunFam" id="2.60.120.200:FF:000114">
    <property type="entry name" value="Probable endo-1,3(4)-beta-glucanase NFIA_089530"/>
    <property type="match status" value="1"/>
</dbReference>
<dbReference type="Proteomes" id="UP000305948">
    <property type="component" value="Unassembled WGS sequence"/>
</dbReference>
<dbReference type="STRING" id="5364.A0A5C3MYK3"/>
<sequence length="314" mass="33766">MQLVHIILPVHLVASVYAATYSLSDNWVGSGFLNGFTFETIADPTDGRVTYVDQATAVSKNLTYTSSDTFIMRADDTTVLASSDPGRDSVRIKSDNTYTTHVAVFDIRHMPQGCATWPAVWETLESDWPNAGEVDIVEGVNDQTPNQSTLHTSAGCTMPDGIAQTGTVSSQDCNVADNGNSGCGVKAPSTNSYGPDFNSNGGGWYAMERTTSFIKVWFWARNDGSVPSDMSSGATTVDTDNWGEPTAYFPNTDCDLASHFGENNIIINLTLCGDWAGAVFNADGCPGDCTTYVNENPSAFSQAYFDFAAARVYE</sequence>
<dbReference type="Gene3D" id="2.60.120.200">
    <property type="match status" value="1"/>
</dbReference>
<protein>
    <submittedName>
        <fullName evidence="6">Endo-1,3(4)-beta-glucanase-like protein</fullName>
    </submittedName>
</protein>
<evidence type="ECO:0000256" key="4">
    <source>
        <dbReference type="SAM" id="SignalP"/>
    </source>
</evidence>
<dbReference type="CDD" id="cd02181">
    <property type="entry name" value="GH16_fungal_Lam16A_glucanase"/>
    <property type="match status" value="1"/>
</dbReference>
<dbReference type="PANTHER" id="PTHR10963">
    <property type="entry name" value="GLYCOSYL HYDROLASE-RELATED"/>
    <property type="match status" value="1"/>
</dbReference>
<organism evidence="6 7">
    <name type="scientific">Heliocybe sulcata</name>
    <dbReference type="NCBI Taxonomy" id="5364"/>
    <lineage>
        <taxon>Eukaryota</taxon>
        <taxon>Fungi</taxon>
        <taxon>Dikarya</taxon>
        <taxon>Basidiomycota</taxon>
        <taxon>Agaricomycotina</taxon>
        <taxon>Agaricomycetes</taxon>
        <taxon>Gloeophyllales</taxon>
        <taxon>Gloeophyllaceae</taxon>
        <taxon>Heliocybe</taxon>
    </lineage>
</organism>
<evidence type="ECO:0000256" key="1">
    <source>
        <dbReference type="ARBA" id="ARBA00006865"/>
    </source>
</evidence>
<evidence type="ECO:0000259" key="5">
    <source>
        <dbReference type="PROSITE" id="PS51762"/>
    </source>
</evidence>
<feature type="chain" id="PRO_5022843515" evidence="4">
    <location>
        <begin position="19"/>
        <end position="314"/>
    </location>
</feature>
<dbReference type="InterPro" id="IPR050546">
    <property type="entry name" value="Glycosyl_Hydrlase_16"/>
</dbReference>
<proteinExistence type="inferred from homology"/>
<feature type="signal peptide" evidence="4">
    <location>
        <begin position="1"/>
        <end position="18"/>
    </location>
</feature>
<keyword evidence="7" id="KW-1185">Reference proteome</keyword>
<keyword evidence="4" id="KW-0732">Signal</keyword>
<dbReference type="GO" id="GO:0009251">
    <property type="term" value="P:glucan catabolic process"/>
    <property type="evidence" value="ECO:0007669"/>
    <property type="project" value="TreeGrafter"/>
</dbReference>
<keyword evidence="2" id="KW-0378">Hydrolase</keyword>
<evidence type="ECO:0000313" key="6">
    <source>
        <dbReference type="EMBL" id="TFK50003.1"/>
    </source>
</evidence>
<gene>
    <name evidence="6" type="ORF">OE88DRAFT_1713168</name>
</gene>
<feature type="domain" description="GH16" evidence="5">
    <location>
        <begin position="14"/>
        <end position="284"/>
    </location>
</feature>
<dbReference type="PROSITE" id="PS51762">
    <property type="entry name" value="GH16_2"/>
    <property type="match status" value="1"/>
</dbReference>
<accession>A0A5C3MYK3</accession>
<dbReference type="SUPFAM" id="SSF49899">
    <property type="entry name" value="Concanavalin A-like lectins/glucanases"/>
    <property type="match status" value="1"/>
</dbReference>
<keyword evidence="3" id="KW-0326">Glycosidase</keyword>
<reference evidence="6 7" key="1">
    <citation type="journal article" date="2019" name="Nat. Ecol. Evol.">
        <title>Megaphylogeny resolves global patterns of mushroom evolution.</title>
        <authorList>
            <person name="Varga T."/>
            <person name="Krizsan K."/>
            <person name="Foldi C."/>
            <person name="Dima B."/>
            <person name="Sanchez-Garcia M."/>
            <person name="Sanchez-Ramirez S."/>
            <person name="Szollosi G.J."/>
            <person name="Szarkandi J.G."/>
            <person name="Papp V."/>
            <person name="Albert L."/>
            <person name="Andreopoulos W."/>
            <person name="Angelini C."/>
            <person name="Antonin V."/>
            <person name="Barry K.W."/>
            <person name="Bougher N.L."/>
            <person name="Buchanan P."/>
            <person name="Buyck B."/>
            <person name="Bense V."/>
            <person name="Catcheside P."/>
            <person name="Chovatia M."/>
            <person name="Cooper J."/>
            <person name="Damon W."/>
            <person name="Desjardin D."/>
            <person name="Finy P."/>
            <person name="Geml J."/>
            <person name="Haridas S."/>
            <person name="Hughes K."/>
            <person name="Justo A."/>
            <person name="Karasinski D."/>
            <person name="Kautmanova I."/>
            <person name="Kiss B."/>
            <person name="Kocsube S."/>
            <person name="Kotiranta H."/>
            <person name="LaButti K.M."/>
            <person name="Lechner B.E."/>
            <person name="Liimatainen K."/>
            <person name="Lipzen A."/>
            <person name="Lukacs Z."/>
            <person name="Mihaltcheva S."/>
            <person name="Morgado L.N."/>
            <person name="Niskanen T."/>
            <person name="Noordeloos M.E."/>
            <person name="Ohm R.A."/>
            <person name="Ortiz-Santana B."/>
            <person name="Ovrebo C."/>
            <person name="Racz N."/>
            <person name="Riley R."/>
            <person name="Savchenko A."/>
            <person name="Shiryaev A."/>
            <person name="Soop K."/>
            <person name="Spirin V."/>
            <person name="Szebenyi C."/>
            <person name="Tomsovsky M."/>
            <person name="Tulloss R.E."/>
            <person name="Uehling J."/>
            <person name="Grigoriev I.V."/>
            <person name="Vagvolgyi C."/>
            <person name="Papp T."/>
            <person name="Martin F.M."/>
            <person name="Miettinen O."/>
            <person name="Hibbett D.S."/>
            <person name="Nagy L.G."/>
        </authorList>
    </citation>
    <scope>NUCLEOTIDE SEQUENCE [LARGE SCALE GENOMIC DNA]</scope>
    <source>
        <strain evidence="6 7">OMC1185</strain>
    </source>
</reference>
<dbReference type="InterPro" id="IPR000757">
    <property type="entry name" value="Beta-glucanase-like"/>
</dbReference>